<dbReference type="PRINTS" id="PR00727">
    <property type="entry name" value="LEADERPTASE"/>
</dbReference>
<feature type="domain" description="Peptidase S26" evidence="7">
    <location>
        <begin position="10"/>
        <end position="151"/>
    </location>
</feature>
<name>A0A235B1U3_9BACL</name>
<protein>
    <recommendedName>
        <fullName evidence="6">Signal peptidase I</fullName>
        <ecNumber evidence="6">3.4.21.89</ecNumber>
    </recommendedName>
</protein>
<keyword evidence="3 6" id="KW-0645">Protease</keyword>
<dbReference type="InterPro" id="IPR019756">
    <property type="entry name" value="Pept_S26A_signal_pept_1_Ser-AS"/>
</dbReference>
<feature type="transmembrane region" description="Helical" evidence="6">
    <location>
        <begin position="12"/>
        <end position="34"/>
    </location>
</feature>
<comment type="caution">
    <text evidence="8">The sequence shown here is derived from an EMBL/GenBank/DDBJ whole genome shotgun (WGS) entry which is preliminary data.</text>
</comment>
<dbReference type="OrthoDB" id="9802919at2"/>
<comment type="subcellular location">
    <subcellularLocation>
        <location evidence="1">Cell membrane</location>
        <topology evidence="1">Single-pass type II membrane protein</topology>
    </subcellularLocation>
    <subcellularLocation>
        <location evidence="6">Membrane</location>
        <topology evidence="6">Single-pass type II membrane protein</topology>
    </subcellularLocation>
</comment>
<evidence type="ECO:0000313" key="8">
    <source>
        <dbReference type="EMBL" id="OYD06212.1"/>
    </source>
</evidence>
<dbReference type="SUPFAM" id="SSF51306">
    <property type="entry name" value="LexA/Signal peptidase"/>
    <property type="match status" value="1"/>
</dbReference>
<dbReference type="InterPro" id="IPR000223">
    <property type="entry name" value="Pept_S26A_signal_pept_1"/>
</dbReference>
<dbReference type="NCBIfam" id="TIGR02227">
    <property type="entry name" value="sigpep_I_bact"/>
    <property type="match status" value="1"/>
</dbReference>
<dbReference type="EMBL" id="NOWF01000015">
    <property type="protein sequence ID" value="OYD06212.1"/>
    <property type="molecule type" value="Genomic_DNA"/>
</dbReference>
<dbReference type="InterPro" id="IPR036286">
    <property type="entry name" value="LexA/Signal_pep-like_sf"/>
</dbReference>
<dbReference type="GO" id="GO:0006465">
    <property type="term" value="P:signal peptide processing"/>
    <property type="evidence" value="ECO:0007669"/>
    <property type="project" value="InterPro"/>
</dbReference>
<evidence type="ECO:0000256" key="3">
    <source>
        <dbReference type="ARBA" id="ARBA00022670"/>
    </source>
</evidence>
<dbReference type="GO" id="GO:0009003">
    <property type="term" value="F:signal peptidase activity"/>
    <property type="evidence" value="ECO:0007669"/>
    <property type="project" value="UniProtKB-EC"/>
</dbReference>
<accession>A0A235B1U3</accession>
<dbReference type="Proteomes" id="UP000215459">
    <property type="component" value="Unassembled WGS sequence"/>
</dbReference>
<gene>
    <name evidence="8" type="primary">lepB</name>
    <name evidence="8" type="ORF">CHM34_17280</name>
</gene>
<keyword evidence="9" id="KW-1185">Reference proteome</keyword>
<feature type="active site" evidence="5">
    <location>
        <position position="77"/>
    </location>
</feature>
<dbReference type="Gene3D" id="2.10.109.10">
    <property type="entry name" value="Umud Fragment, subunit A"/>
    <property type="match status" value="1"/>
</dbReference>
<keyword evidence="6" id="KW-1133">Transmembrane helix</keyword>
<sequence>MMNIQWRMFIKWTFIILLSFVVLVIVFFQLFGLYRVYGDSMEPALKHDEMVMTFKWGRDPEVGDIILFRQDQNIYIKRVVALSGSTVEAKNQRLSINGKPAKEEYLSKEQPLQAFGPVNVPEEAVFVLGDDREKSYDSRKMGPISKERIKGILIVH</sequence>
<evidence type="ECO:0000256" key="4">
    <source>
        <dbReference type="ARBA" id="ARBA00022801"/>
    </source>
</evidence>
<dbReference type="Pfam" id="PF10502">
    <property type="entry name" value="Peptidase_S26"/>
    <property type="match status" value="1"/>
</dbReference>
<organism evidence="8 9">
    <name type="scientific">Paludifilum halophilum</name>
    <dbReference type="NCBI Taxonomy" id="1642702"/>
    <lineage>
        <taxon>Bacteria</taxon>
        <taxon>Bacillati</taxon>
        <taxon>Bacillota</taxon>
        <taxon>Bacilli</taxon>
        <taxon>Bacillales</taxon>
        <taxon>Thermoactinomycetaceae</taxon>
        <taxon>Paludifilum</taxon>
    </lineage>
</organism>
<keyword evidence="4 6" id="KW-0378">Hydrolase</keyword>
<evidence type="ECO:0000256" key="1">
    <source>
        <dbReference type="ARBA" id="ARBA00004401"/>
    </source>
</evidence>
<dbReference type="PROSITE" id="PS00501">
    <property type="entry name" value="SPASE_I_1"/>
    <property type="match status" value="1"/>
</dbReference>
<evidence type="ECO:0000259" key="7">
    <source>
        <dbReference type="Pfam" id="PF10502"/>
    </source>
</evidence>
<dbReference type="CDD" id="cd06530">
    <property type="entry name" value="S26_SPase_I"/>
    <property type="match status" value="1"/>
</dbReference>
<dbReference type="EC" id="3.4.21.89" evidence="6"/>
<proteinExistence type="inferred from homology"/>
<dbReference type="InterPro" id="IPR019533">
    <property type="entry name" value="Peptidase_S26"/>
</dbReference>
<dbReference type="GO" id="GO:0004252">
    <property type="term" value="F:serine-type endopeptidase activity"/>
    <property type="evidence" value="ECO:0007669"/>
    <property type="project" value="InterPro"/>
</dbReference>
<evidence type="ECO:0000256" key="5">
    <source>
        <dbReference type="PIRSR" id="PIRSR600223-1"/>
    </source>
</evidence>
<evidence type="ECO:0000256" key="6">
    <source>
        <dbReference type="RuleBase" id="RU362042"/>
    </source>
</evidence>
<dbReference type="PANTHER" id="PTHR43390:SF1">
    <property type="entry name" value="CHLOROPLAST PROCESSING PEPTIDASE"/>
    <property type="match status" value="1"/>
</dbReference>
<dbReference type="AlphaFoldDB" id="A0A235B1U3"/>
<evidence type="ECO:0000313" key="9">
    <source>
        <dbReference type="Proteomes" id="UP000215459"/>
    </source>
</evidence>
<feature type="active site" evidence="5">
    <location>
        <position position="40"/>
    </location>
</feature>
<reference evidence="8 9" key="1">
    <citation type="submission" date="2017-07" db="EMBL/GenBank/DDBJ databases">
        <title>The genome sequence of Paludifilum halophilum highlights mechanisms for microbial adaptation to high salt environemnts.</title>
        <authorList>
            <person name="Belbahri L."/>
        </authorList>
    </citation>
    <scope>NUCLEOTIDE SEQUENCE [LARGE SCALE GENOMIC DNA]</scope>
    <source>
        <strain evidence="8 9">DSM 102817</strain>
    </source>
</reference>
<comment type="similarity">
    <text evidence="2 6">Belongs to the peptidase S26 family.</text>
</comment>
<evidence type="ECO:0000256" key="2">
    <source>
        <dbReference type="ARBA" id="ARBA00009370"/>
    </source>
</evidence>
<comment type="catalytic activity">
    <reaction evidence="6">
        <text>Cleavage of hydrophobic, N-terminal signal or leader sequences from secreted and periplasmic proteins.</text>
        <dbReference type="EC" id="3.4.21.89"/>
    </reaction>
</comment>
<dbReference type="PANTHER" id="PTHR43390">
    <property type="entry name" value="SIGNAL PEPTIDASE I"/>
    <property type="match status" value="1"/>
</dbReference>
<dbReference type="GO" id="GO:0005886">
    <property type="term" value="C:plasma membrane"/>
    <property type="evidence" value="ECO:0007669"/>
    <property type="project" value="UniProtKB-SubCell"/>
</dbReference>
<keyword evidence="6" id="KW-0812">Transmembrane</keyword>
<keyword evidence="6" id="KW-0472">Membrane</keyword>